<evidence type="ECO:0000313" key="1">
    <source>
        <dbReference type="EMBL" id="POZ93650.1"/>
    </source>
</evidence>
<comment type="caution">
    <text evidence="1">The sequence shown here is derived from an EMBL/GenBank/DDBJ whole genome shotgun (WGS) entry which is preliminary data.</text>
</comment>
<proteinExistence type="predicted"/>
<protein>
    <recommendedName>
        <fullName evidence="3">Secretin/TonB short N-terminal domain-containing protein</fullName>
    </recommendedName>
</protein>
<sequence length="85" mass="9806">MKKVLILIIVVFSASFYFSNIHLSFNEAPLEEVLQKLEEVSGSIILTKVNTSRKITKEINTLDLESALDIILYSTDYEYKKVRHN</sequence>
<organism evidence="1 2">
    <name type="scientific">Petrotoga halophila DSM 16923</name>
    <dbReference type="NCBI Taxonomy" id="1122953"/>
    <lineage>
        <taxon>Bacteria</taxon>
        <taxon>Thermotogati</taxon>
        <taxon>Thermotogota</taxon>
        <taxon>Thermotogae</taxon>
        <taxon>Petrotogales</taxon>
        <taxon>Petrotogaceae</taxon>
        <taxon>Petrotoga</taxon>
    </lineage>
</organism>
<evidence type="ECO:0008006" key="3">
    <source>
        <dbReference type="Google" id="ProtNLM"/>
    </source>
</evidence>
<evidence type="ECO:0000313" key="2">
    <source>
        <dbReference type="Proteomes" id="UP000236950"/>
    </source>
</evidence>
<gene>
    <name evidence="1" type="ORF">AA81_00580</name>
</gene>
<feature type="non-terminal residue" evidence="1">
    <location>
        <position position="85"/>
    </location>
</feature>
<dbReference type="Gene3D" id="3.55.50.30">
    <property type="match status" value="1"/>
</dbReference>
<dbReference type="AlphaFoldDB" id="A0A2S5EKL4"/>
<dbReference type="EMBL" id="JALY01000012">
    <property type="protein sequence ID" value="POZ93650.1"/>
    <property type="molecule type" value="Genomic_DNA"/>
</dbReference>
<name>A0A2S5EKL4_9BACT</name>
<keyword evidence="2" id="KW-1185">Reference proteome</keyword>
<reference evidence="1 2" key="1">
    <citation type="submission" date="2014-01" db="EMBL/GenBank/DDBJ databases">
        <title>Comparative genomics of Petrotoga.</title>
        <authorList>
            <person name="Chow K."/>
            <person name="Charchuk R."/>
            <person name="Nesbo C.L."/>
        </authorList>
    </citation>
    <scope>NUCLEOTIDE SEQUENCE [LARGE SCALE GENOMIC DNA]</scope>
    <source>
        <strain evidence="1 2">DSM 16923</strain>
    </source>
</reference>
<dbReference type="Proteomes" id="UP000236950">
    <property type="component" value="Unassembled WGS sequence"/>
</dbReference>
<accession>A0A2S5EKL4</accession>
<dbReference type="RefSeq" id="WP_146050306.1">
    <property type="nucleotide sequence ID" value="NZ_JALY01000012.1"/>
</dbReference>